<keyword evidence="3" id="KW-1185">Reference proteome</keyword>
<name>A0AAD7UBK5_9STRA</name>
<sequence length="273" mass="31155">MFFFVAVLFLFKWGECVEWGQWIPDTPAWHARLNYRAEQVKRIQNSQERWDAVMNLATTGLLVRNYTAKGYEVIRTPEAVHQKLNETLVAAMEAGRIHREHKVDQISGPDAKMVHVGVAKSEVMSTLKPILEAWSGVNLVPSMAYGLRLYQPGNTLTMHTDRLETHVISCIVHVDRDVDEPWPIVIEGYDGTSVEVDLQPGETLLYESAKCIHGRPRPLLGRWYTSLFVHYRPAGWTTKTSDAKAIVEPFFWGFTAPPDPRWQTLRLRGGTEL</sequence>
<keyword evidence="1" id="KW-0732">Signal</keyword>
<evidence type="ECO:0000313" key="3">
    <source>
        <dbReference type="Proteomes" id="UP001230188"/>
    </source>
</evidence>
<protein>
    <recommendedName>
        <fullName evidence="4">Fe2OG dioxygenase domain-containing protein</fullName>
    </recommendedName>
</protein>
<evidence type="ECO:0000256" key="1">
    <source>
        <dbReference type="SAM" id="SignalP"/>
    </source>
</evidence>
<gene>
    <name evidence="2" type="ORF">CTAYLR_002638</name>
</gene>
<proteinExistence type="predicted"/>
<dbReference type="AlphaFoldDB" id="A0AAD7UBK5"/>
<evidence type="ECO:0000313" key="2">
    <source>
        <dbReference type="EMBL" id="KAJ8601841.1"/>
    </source>
</evidence>
<reference evidence="2" key="1">
    <citation type="submission" date="2023-01" db="EMBL/GenBank/DDBJ databases">
        <title>Metagenome sequencing of chrysophaentin producing Chrysophaeum taylorii.</title>
        <authorList>
            <person name="Davison J."/>
            <person name="Bewley C."/>
        </authorList>
    </citation>
    <scope>NUCLEOTIDE SEQUENCE</scope>
    <source>
        <strain evidence="2">NIES-1699</strain>
    </source>
</reference>
<dbReference type="Proteomes" id="UP001230188">
    <property type="component" value="Unassembled WGS sequence"/>
</dbReference>
<accession>A0AAD7UBK5</accession>
<evidence type="ECO:0008006" key="4">
    <source>
        <dbReference type="Google" id="ProtNLM"/>
    </source>
</evidence>
<dbReference type="EMBL" id="JAQMWT010000398">
    <property type="protein sequence ID" value="KAJ8601841.1"/>
    <property type="molecule type" value="Genomic_DNA"/>
</dbReference>
<feature type="signal peptide" evidence="1">
    <location>
        <begin position="1"/>
        <end position="16"/>
    </location>
</feature>
<comment type="caution">
    <text evidence="2">The sequence shown here is derived from an EMBL/GenBank/DDBJ whole genome shotgun (WGS) entry which is preliminary data.</text>
</comment>
<organism evidence="2 3">
    <name type="scientific">Chrysophaeum taylorii</name>
    <dbReference type="NCBI Taxonomy" id="2483200"/>
    <lineage>
        <taxon>Eukaryota</taxon>
        <taxon>Sar</taxon>
        <taxon>Stramenopiles</taxon>
        <taxon>Ochrophyta</taxon>
        <taxon>Pelagophyceae</taxon>
        <taxon>Pelagomonadales</taxon>
        <taxon>Pelagomonadaceae</taxon>
        <taxon>Chrysophaeum</taxon>
    </lineage>
</organism>
<feature type="chain" id="PRO_5042039097" description="Fe2OG dioxygenase domain-containing protein" evidence="1">
    <location>
        <begin position="17"/>
        <end position="273"/>
    </location>
</feature>